<protein>
    <submittedName>
        <fullName evidence="2">Predicted AAA-ATPase</fullName>
    </submittedName>
</protein>
<dbReference type="Pfam" id="PF08011">
    <property type="entry name" value="PDDEXK_9"/>
    <property type="match status" value="1"/>
</dbReference>
<dbReference type="Proteomes" id="UP000250086">
    <property type="component" value="Unassembled WGS sequence"/>
</dbReference>
<dbReference type="PANTHER" id="PTHR34825:SF1">
    <property type="entry name" value="AAA-ATPASE-LIKE DOMAIN-CONTAINING PROTEIN"/>
    <property type="match status" value="1"/>
</dbReference>
<dbReference type="PANTHER" id="PTHR34825">
    <property type="entry name" value="CONSERVED PROTEIN, WITH A WEAK D-GALACTARATE DEHYDRATASE/ALTRONATE HYDROLASE DOMAIN"/>
    <property type="match status" value="1"/>
</dbReference>
<name>A0A2X0WZK4_9GAMM</name>
<evidence type="ECO:0000259" key="1">
    <source>
        <dbReference type="Pfam" id="PF09820"/>
    </source>
</evidence>
<accession>A0A2X0WZK4</accession>
<proteinExistence type="predicted"/>
<dbReference type="RefSeq" id="WP_113744983.1">
    <property type="nucleotide sequence ID" value="NZ_UAPV01000001.1"/>
</dbReference>
<evidence type="ECO:0000313" key="3">
    <source>
        <dbReference type="Proteomes" id="UP000250086"/>
    </source>
</evidence>
<dbReference type="AlphaFoldDB" id="A0A2X0WZK4"/>
<reference evidence="2 3" key="1">
    <citation type="submission" date="2018-06" db="EMBL/GenBank/DDBJ databases">
        <authorList>
            <consortium name="Pathogen Informatics"/>
            <person name="Doyle S."/>
        </authorList>
    </citation>
    <scope>NUCLEOTIDE SEQUENCE [LARGE SCALE GENOMIC DNA]</scope>
    <source>
        <strain evidence="2 3">NCTC13093</strain>
    </source>
</reference>
<dbReference type="EMBL" id="UAPV01000001">
    <property type="protein sequence ID" value="SPT70971.1"/>
    <property type="molecule type" value="Genomic_DNA"/>
</dbReference>
<keyword evidence="3" id="KW-1185">Reference proteome</keyword>
<evidence type="ECO:0000313" key="2">
    <source>
        <dbReference type="EMBL" id="SPT70971.1"/>
    </source>
</evidence>
<sequence length="609" mass="69760">MNTHAKPKVLPGCEIFEKLIESNAYYVDKTSYLKNLLESSDEVENALFTRPRRFGKTLNMSMIKAFCELDYKNPGDTSYQQKLFIDNGRNLAVSQDEYKELRDKVMGQLPVIYVSFRGVEGSCFYEAVEKLVIKIFNLYEAFAFLLDNPKISDNRKIIFSTIFDFCANNLNLSADLTKLNDAVTYCGLFIPNLAKMLYLAYGTKVLILIDEYDVPLQKAVVAQEPYYEKMLGIIRDISVNTFKQDPDAWLYKGIITGCLKIAHQSVFTDANNFTTFNVNSKLYSSFFGFTQEETDKILCDFGVESKRDEIKKWYNGYRFGHENVYCPWSLMEYCLSVTDGSEEPEAYWVNTSGNDIITLFTKNSIKANDADNIQKLQDLMDGNSVLIKLSEFSVYPDIKQGMSFDTFCTMMLQTGYVTFDENSKLLEYVSVKIPNYEVRKAFETKFLTLYSDTNTSWKNDSATILDAIMSADAKKTHELINQTLQTYISIRHSGYEQYYHGFMLGLLITASASKNLEIIDEGESGNGYYDLAIRHKFNNIAAIIEFKVEKDKDLILKGSSQKALSQIIEKKYAMQFFKRGCDRVICIGMAFRQKECQLIIQTLTDEGNL</sequence>
<dbReference type="InterPro" id="IPR012547">
    <property type="entry name" value="PDDEXK_9"/>
</dbReference>
<organism evidence="2 3">
    <name type="scientific">Anaerobiospirillum thomasii</name>
    <dbReference type="NCBI Taxonomy" id="179995"/>
    <lineage>
        <taxon>Bacteria</taxon>
        <taxon>Pseudomonadati</taxon>
        <taxon>Pseudomonadota</taxon>
        <taxon>Gammaproteobacteria</taxon>
        <taxon>Aeromonadales</taxon>
        <taxon>Succinivibrionaceae</taxon>
        <taxon>Anaerobiospirillum</taxon>
    </lineage>
</organism>
<feature type="domain" description="AAA-ATPase-like" evidence="1">
    <location>
        <begin position="12"/>
        <end position="267"/>
    </location>
</feature>
<dbReference type="InterPro" id="IPR018631">
    <property type="entry name" value="AAA-ATPase-like_dom"/>
</dbReference>
<gene>
    <name evidence="2" type="ORF">NCTC13093_02400</name>
</gene>
<dbReference type="Pfam" id="PF09820">
    <property type="entry name" value="AAA-ATPase_like"/>
    <property type="match status" value="1"/>
</dbReference>